<evidence type="ECO:0000313" key="2">
    <source>
        <dbReference type="Proteomes" id="UP001218218"/>
    </source>
</evidence>
<name>A0AAD6ZKI1_9AGAR</name>
<reference evidence="1" key="1">
    <citation type="submission" date="2023-03" db="EMBL/GenBank/DDBJ databases">
        <title>Massive genome expansion in bonnet fungi (Mycena s.s.) driven by repeated elements and novel gene families across ecological guilds.</title>
        <authorList>
            <consortium name="Lawrence Berkeley National Laboratory"/>
            <person name="Harder C.B."/>
            <person name="Miyauchi S."/>
            <person name="Viragh M."/>
            <person name="Kuo A."/>
            <person name="Thoen E."/>
            <person name="Andreopoulos B."/>
            <person name="Lu D."/>
            <person name="Skrede I."/>
            <person name="Drula E."/>
            <person name="Henrissat B."/>
            <person name="Morin E."/>
            <person name="Kohler A."/>
            <person name="Barry K."/>
            <person name="LaButti K."/>
            <person name="Morin E."/>
            <person name="Salamov A."/>
            <person name="Lipzen A."/>
            <person name="Mereny Z."/>
            <person name="Hegedus B."/>
            <person name="Baldrian P."/>
            <person name="Stursova M."/>
            <person name="Weitz H."/>
            <person name="Taylor A."/>
            <person name="Grigoriev I.V."/>
            <person name="Nagy L.G."/>
            <person name="Martin F."/>
            <person name="Kauserud H."/>
        </authorList>
    </citation>
    <scope>NUCLEOTIDE SEQUENCE</scope>
    <source>
        <strain evidence="1">CBHHK002</strain>
    </source>
</reference>
<dbReference type="AlphaFoldDB" id="A0AAD6ZKI1"/>
<dbReference type="PANTHER" id="PTHR33099">
    <property type="entry name" value="FE2OG DIOXYGENASE DOMAIN-CONTAINING PROTEIN"/>
    <property type="match status" value="1"/>
</dbReference>
<sequence>MSDLPSANQSRINDQLKVLRKAIETEVPYTGGVHVIKAEDLLVYYDVEGEANPRRINLGKASGNDLAQLTAACQQATFGVGGAYILDETYRRAGKMDHDKFAACFDVAELLETISPDILQGQNSDSDKYLKAEMYKLNVYGAAGPGSFFKSYKDTPRSENMIGSLVVIFPTPHAGGALTLEHDEKSWVFDSAAELAAASSTPSLASYIRGTYRVTLTYNLFLADRHAPKKSKRHVPEPEHAFESTLRTLLGSDTFLPSGGLLAYGLTHQYPLPTPPETVLVNFKHRMPPGTRLGPILWLLKGSDARIRTVSERIGLATHLKVLYDTGDGVVERYNFRAALRGNDILADDVLNTEHVDEGNDMSTIKEEVEAMGTLVQRRPERTQELKEKLAAYQKDVPRSRFDEYKEQEEAARDEKHQRAAGQAIPVHWVTKITELNRVGSSHLAYGNQASLGHVYGNAALFVEVPAVGEGVRAFCAPGVE</sequence>
<protein>
    <submittedName>
        <fullName evidence="1">Uncharacterized protein</fullName>
    </submittedName>
</protein>
<dbReference type="PANTHER" id="PTHR33099:SF7">
    <property type="entry name" value="MYND-TYPE DOMAIN-CONTAINING PROTEIN"/>
    <property type="match status" value="1"/>
</dbReference>
<dbReference type="EMBL" id="JARIHO010000043">
    <property type="protein sequence ID" value="KAJ7325949.1"/>
    <property type="molecule type" value="Genomic_DNA"/>
</dbReference>
<comment type="caution">
    <text evidence="1">The sequence shown here is derived from an EMBL/GenBank/DDBJ whole genome shotgun (WGS) entry which is preliminary data.</text>
</comment>
<proteinExistence type="predicted"/>
<dbReference type="Proteomes" id="UP001218218">
    <property type="component" value="Unassembled WGS sequence"/>
</dbReference>
<gene>
    <name evidence="1" type="ORF">DFH08DRAFT_1028017</name>
</gene>
<evidence type="ECO:0000313" key="1">
    <source>
        <dbReference type="EMBL" id="KAJ7325949.1"/>
    </source>
</evidence>
<organism evidence="1 2">
    <name type="scientific">Mycena albidolilacea</name>
    <dbReference type="NCBI Taxonomy" id="1033008"/>
    <lineage>
        <taxon>Eukaryota</taxon>
        <taxon>Fungi</taxon>
        <taxon>Dikarya</taxon>
        <taxon>Basidiomycota</taxon>
        <taxon>Agaricomycotina</taxon>
        <taxon>Agaricomycetes</taxon>
        <taxon>Agaricomycetidae</taxon>
        <taxon>Agaricales</taxon>
        <taxon>Marasmiineae</taxon>
        <taxon>Mycenaceae</taxon>
        <taxon>Mycena</taxon>
    </lineage>
</organism>
<accession>A0AAD6ZKI1</accession>
<keyword evidence="2" id="KW-1185">Reference proteome</keyword>